<dbReference type="SUPFAM" id="SSF51011">
    <property type="entry name" value="Glycosyl hydrolase domain"/>
    <property type="match status" value="1"/>
</dbReference>
<keyword evidence="3" id="KW-0732">Signal</keyword>
<organism evidence="8 9">
    <name type="scientific">Elizabethkingia occulta</name>
    <dbReference type="NCBI Taxonomy" id="1867263"/>
    <lineage>
        <taxon>Bacteria</taxon>
        <taxon>Pseudomonadati</taxon>
        <taxon>Bacteroidota</taxon>
        <taxon>Flavobacteriia</taxon>
        <taxon>Flavobacteriales</taxon>
        <taxon>Weeksellaceae</taxon>
        <taxon>Elizabethkingia</taxon>
    </lineage>
</organism>
<dbReference type="PANTHER" id="PTHR43863">
    <property type="entry name" value="HYDROLASE, PUTATIVE (AFU_ORTHOLOGUE AFUA_1G03140)-RELATED"/>
    <property type="match status" value="1"/>
</dbReference>
<dbReference type="Pfam" id="PF13802">
    <property type="entry name" value="Gal_mutarotas_2"/>
    <property type="match status" value="1"/>
</dbReference>
<feature type="signal peptide" evidence="3">
    <location>
        <begin position="1"/>
        <end position="21"/>
    </location>
</feature>
<dbReference type="InterPro" id="IPR000322">
    <property type="entry name" value="Glyco_hydro_31_TIM"/>
</dbReference>
<dbReference type="Gene3D" id="2.60.40.1760">
    <property type="entry name" value="glycosyl hydrolase (family 31)"/>
    <property type="match status" value="1"/>
</dbReference>
<dbReference type="InterPro" id="IPR013780">
    <property type="entry name" value="Glyco_hydro_b"/>
</dbReference>
<evidence type="ECO:0000313" key="9">
    <source>
        <dbReference type="Proteomes" id="UP000190813"/>
    </source>
</evidence>
<dbReference type="Gene3D" id="3.20.20.80">
    <property type="entry name" value="Glycosidases"/>
    <property type="match status" value="1"/>
</dbReference>
<feature type="chain" id="PRO_5012797929" description="Xylosidase" evidence="3">
    <location>
        <begin position="22"/>
        <end position="802"/>
    </location>
</feature>
<sequence>MNNQFFLFLIFVFILFGAASAQQPKHKKEVYIKTDSLSVLLQFYSPVIIRVTKTKLGKTSISDNNFSIVAAPQNIAVKEIGNGNLLNFYTDSICIQVHQKTGEISFLQKNRLLIREDPTILPLFRQLNAKTDEYKIKQGFVLEKEEPIYGLGQHQKGIMNQRNNVQLLYQNNMDIAMPVFQSVKGYGILWNNESPSLFSDINNQTYFLSDKGKAVDYFFIWGGNTDKVVAGIRHLSGKSPLLPKWSFGFVQSKERYESQEEVVNVVKKYRKLGVPLDCIVQDWQYWGMDNKDWNSTRFNNPAFNNPKKMIDDVHKMNAKIIISVWPSFGPNTSIFKDLDQRGYIYHNITPDFPKEGRVYNAFNPKARNIVWEHMNKNLFAKGIDGWWLDATEPFEKYDFSTFSDASLIKKLQPLINQTTDTIVAVPNSYPLYTVGGVADNQRATRTSKRIFILTRSGYIGQQRYGAIVWSGDITSSWQVMKNQISGALNVGLSGIPYWNADIGGFWSNRLYPKGHVDPAFRELVVRWTQFGAFTALMRLHGTNTPREIYQFGEKGQWAYDAIKKAIDLRYRLLPYTYSASYHIMASNASLMRPLFADFKNDKLTYNINDQFLYGKSLLISPVLESQYVDSTSEERKTDFGNTKIRRVYLPEGSRWIDFWTGENLEGRQYVQKETPIDIIPVYVKAGSIIPLGDFKQFTAEKDDSVMELRIYPGANGQFVLYEDEGDNYNYENGKFTTIHFSWNDKKRKLNIGAVKGRYSGALTNRIFNINIVNEKNGTGISLSQHYNKTVKYTGKAMVVSLK</sequence>
<dbReference type="Pfam" id="PF21365">
    <property type="entry name" value="Glyco_hydro_31_3rd"/>
    <property type="match status" value="1"/>
</dbReference>
<dbReference type="InterPro" id="IPR051816">
    <property type="entry name" value="Glycosyl_Hydrolase_31"/>
</dbReference>
<dbReference type="SUPFAM" id="SSF51445">
    <property type="entry name" value="(Trans)glycosidases"/>
    <property type="match status" value="1"/>
</dbReference>
<feature type="domain" description="DUF5110" evidence="6">
    <location>
        <begin position="706"/>
        <end position="773"/>
    </location>
</feature>
<dbReference type="RefSeq" id="WP_078772845.1">
    <property type="nucleotide sequence ID" value="NZ_CBCSBR010000026.1"/>
</dbReference>
<feature type="domain" description="Glycoside hydrolase family 31 N-terminal" evidence="5">
    <location>
        <begin position="41"/>
        <end position="196"/>
    </location>
</feature>
<dbReference type="GO" id="GO:0030246">
    <property type="term" value="F:carbohydrate binding"/>
    <property type="evidence" value="ECO:0007669"/>
    <property type="project" value="InterPro"/>
</dbReference>
<dbReference type="InterPro" id="IPR017853">
    <property type="entry name" value="GH"/>
</dbReference>
<dbReference type="CDD" id="cd06591">
    <property type="entry name" value="GH31_xylosidase_XylS"/>
    <property type="match status" value="1"/>
</dbReference>
<comment type="similarity">
    <text evidence="1 2">Belongs to the glycosyl hydrolase 31 family.</text>
</comment>
<dbReference type="SUPFAM" id="SSF74650">
    <property type="entry name" value="Galactose mutarotase-like"/>
    <property type="match status" value="1"/>
</dbReference>
<evidence type="ECO:0000313" key="8">
    <source>
        <dbReference type="EMBL" id="OPC62142.1"/>
    </source>
</evidence>
<dbReference type="CDD" id="cd14752">
    <property type="entry name" value="GH31_N"/>
    <property type="match status" value="1"/>
</dbReference>
<feature type="domain" description="Glycosyl hydrolase family 31 C-terminal" evidence="7">
    <location>
        <begin position="589"/>
        <end position="689"/>
    </location>
</feature>
<dbReference type="GO" id="GO:0004553">
    <property type="term" value="F:hydrolase activity, hydrolyzing O-glycosyl compounds"/>
    <property type="evidence" value="ECO:0007669"/>
    <property type="project" value="InterPro"/>
</dbReference>
<evidence type="ECO:0000259" key="5">
    <source>
        <dbReference type="Pfam" id="PF13802"/>
    </source>
</evidence>
<gene>
    <name evidence="8" type="ORF">BAZ10_08930</name>
</gene>
<feature type="domain" description="Glycoside hydrolase family 31 TIM barrel" evidence="4">
    <location>
        <begin position="240"/>
        <end position="579"/>
    </location>
</feature>
<accession>A0A1T3MBY7</accession>
<proteinExistence type="inferred from homology"/>
<dbReference type="InterPro" id="IPR011013">
    <property type="entry name" value="Gal_mutarotase_sf_dom"/>
</dbReference>
<protein>
    <recommendedName>
        <fullName evidence="10">Xylosidase</fullName>
    </recommendedName>
</protein>
<keyword evidence="9" id="KW-1185">Reference proteome</keyword>
<name>A0A1T3MBY7_9FLAO</name>
<dbReference type="Pfam" id="PF01055">
    <property type="entry name" value="Glyco_hydro_31_2nd"/>
    <property type="match status" value="1"/>
</dbReference>
<dbReference type="EMBL" id="MAHX01000018">
    <property type="protein sequence ID" value="OPC62142.1"/>
    <property type="molecule type" value="Genomic_DNA"/>
</dbReference>
<dbReference type="PANTHER" id="PTHR43863:SF2">
    <property type="entry name" value="MALTASE-GLUCOAMYLASE"/>
    <property type="match status" value="1"/>
</dbReference>
<dbReference type="Proteomes" id="UP000190813">
    <property type="component" value="Unassembled WGS sequence"/>
</dbReference>
<dbReference type="GO" id="GO:0005975">
    <property type="term" value="P:carbohydrate metabolic process"/>
    <property type="evidence" value="ECO:0007669"/>
    <property type="project" value="InterPro"/>
</dbReference>
<dbReference type="InterPro" id="IPR048395">
    <property type="entry name" value="Glyco_hydro_31_C"/>
</dbReference>
<evidence type="ECO:0000256" key="2">
    <source>
        <dbReference type="RuleBase" id="RU361185"/>
    </source>
</evidence>
<evidence type="ECO:0000259" key="7">
    <source>
        <dbReference type="Pfam" id="PF21365"/>
    </source>
</evidence>
<keyword evidence="2" id="KW-0378">Hydrolase</keyword>
<dbReference type="Pfam" id="PF17137">
    <property type="entry name" value="DUF5110"/>
    <property type="match status" value="1"/>
</dbReference>
<keyword evidence="2" id="KW-0326">Glycosidase</keyword>
<evidence type="ECO:0000256" key="1">
    <source>
        <dbReference type="ARBA" id="ARBA00007806"/>
    </source>
</evidence>
<dbReference type="InterPro" id="IPR033403">
    <property type="entry name" value="DUF5110"/>
</dbReference>
<dbReference type="AlphaFoldDB" id="A0A1T3MBY7"/>
<reference evidence="8 9" key="1">
    <citation type="submission" date="2016-06" db="EMBL/GenBank/DDBJ databases">
        <title>Revisiting the taxonomy of the Elizabethkingia Genus based on Whole-Genome Sequencing, Optical Mapping, and MALDI-TOF.</title>
        <authorList>
            <person name="Nicholson A.C."/>
        </authorList>
    </citation>
    <scope>NUCLEOTIDE SEQUENCE [LARGE SCALE GENOMIC DNA]</scope>
    <source>
        <strain evidence="8 9">G4070</strain>
    </source>
</reference>
<evidence type="ECO:0000256" key="3">
    <source>
        <dbReference type="SAM" id="SignalP"/>
    </source>
</evidence>
<dbReference type="InterPro" id="IPR025887">
    <property type="entry name" value="Glyco_hydro_31_N_dom"/>
</dbReference>
<comment type="caution">
    <text evidence="8">The sequence shown here is derived from an EMBL/GenBank/DDBJ whole genome shotgun (WGS) entry which is preliminary data.</text>
</comment>
<evidence type="ECO:0000259" key="4">
    <source>
        <dbReference type="Pfam" id="PF01055"/>
    </source>
</evidence>
<evidence type="ECO:0000259" key="6">
    <source>
        <dbReference type="Pfam" id="PF17137"/>
    </source>
</evidence>
<evidence type="ECO:0008006" key="10">
    <source>
        <dbReference type="Google" id="ProtNLM"/>
    </source>
</evidence>
<dbReference type="Gene3D" id="2.60.40.1180">
    <property type="entry name" value="Golgi alpha-mannosidase II"/>
    <property type="match status" value="2"/>
</dbReference>